<reference evidence="2 3" key="1">
    <citation type="journal article" date="2019" name="Nat. Ecol. Evol.">
        <title>Megaphylogeny resolves global patterns of mushroom evolution.</title>
        <authorList>
            <person name="Varga T."/>
            <person name="Krizsan K."/>
            <person name="Foldi C."/>
            <person name="Dima B."/>
            <person name="Sanchez-Garcia M."/>
            <person name="Sanchez-Ramirez S."/>
            <person name="Szollosi G.J."/>
            <person name="Szarkandi J.G."/>
            <person name="Papp V."/>
            <person name="Albert L."/>
            <person name="Andreopoulos W."/>
            <person name="Angelini C."/>
            <person name="Antonin V."/>
            <person name="Barry K.W."/>
            <person name="Bougher N.L."/>
            <person name="Buchanan P."/>
            <person name="Buyck B."/>
            <person name="Bense V."/>
            <person name="Catcheside P."/>
            <person name="Chovatia M."/>
            <person name="Cooper J."/>
            <person name="Damon W."/>
            <person name="Desjardin D."/>
            <person name="Finy P."/>
            <person name="Geml J."/>
            <person name="Haridas S."/>
            <person name="Hughes K."/>
            <person name="Justo A."/>
            <person name="Karasinski D."/>
            <person name="Kautmanova I."/>
            <person name="Kiss B."/>
            <person name="Kocsube S."/>
            <person name="Kotiranta H."/>
            <person name="LaButti K.M."/>
            <person name="Lechner B.E."/>
            <person name="Liimatainen K."/>
            <person name="Lipzen A."/>
            <person name="Lukacs Z."/>
            <person name="Mihaltcheva S."/>
            <person name="Morgado L.N."/>
            <person name="Niskanen T."/>
            <person name="Noordeloos M.E."/>
            <person name="Ohm R.A."/>
            <person name="Ortiz-Santana B."/>
            <person name="Ovrebo C."/>
            <person name="Racz N."/>
            <person name="Riley R."/>
            <person name="Savchenko A."/>
            <person name="Shiryaev A."/>
            <person name="Soop K."/>
            <person name="Spirin V."/>
            <person name="Szebenyi C."/>
            <person name="Tomsovsky M."/>
            <person name="Tulloss R.E."/>
            <person name="Uehling J."/>
            <person name="Grigoriev I.V."/>
            <person name="Vagvolgyi C."/>
            <person name="Papp T."/>
            <person name="Martin F.M."/>
            <person name="Miettinen O."/>
            <person name="Hibbett D.S."/>
            <person name="Nagy L.G."/>
        </authorList>
    </citation>
    <scope>NUCLEOTIDE SEQUENCE [LARGE SCALE GENOMIC DNA]</scope>
    <source>
        <strain evidence="2 3">CBS 962.96</strain>
    </source>
</reference>
<name>A0A4S8KVY8_DENBC</name>
<accession>A0A4S8KVY8</accession>
<dbReference type="EMBL" id="ML179939">
    <property type="protein sequence ID" value="THU80106.1"/>
    <property type="molecule type" value="Genomic_DNA"/>
</dbReference>
<sequence length="416" mass="46871">MGRRALSLKKRAQLHSEEKSQLLVKAVTLYQQSQAQTSGPKLGLRKVCAEVEAEYRRKMNKRISLNHNTVRNLCASWGHPLDHKRLKEHADELCRARLGSNFPECGVGKGWTYRFVAKHSDRLHVYNAAPLDTLRGQAVNPHSNNLYFDLMERLANTGNDGEPMSADLMWAFDEIGFNNLSGAPTAVIGRTGKKRQYQQQGANREMTTVLVAICADGTTIPPAQIFKGKGYSVTWQRNDPVNAMVGYSKKGWTDNEIGLEYAKHFERMTHAKANGRFRCLSVDSHASHVSRAFLQFCREHKIHVPCYVAHGTHIYQGLDVVCFSPLKSEFGKERDKHMRETGHPITKDTFAMIYGKAHLHTMTPDLIKTAFRKTGLWPVDRNVVTQEMMAPSKATSIKIYTPAEPPTPVCIVTELI</sequence>
<dbReference type="Pfam" id="PF03184">
    <property type="entry name" value="DDE_1"/>
    <property type="match status" value="1"/>
</dbReference>
<evidence type="ECO:0000259" key="1">
    <source>
        <dbReference type="Pfam" id="PF03184"/>
    </source>
</evidence>
<keyword evidence="3" id="KW-1185">Reference proteome</keyword>
<evidence type="ECO:0000313" key="3">
    <source>
        <dbReference type="Proteomes" id="UP000297245"/>
    </source>
</evidence>
<feature type="non-terminal residue" evidence="2">
    <location>
        <position position="416"/>
    </location>
</feature>
<protein>
    <submittedName>
        <fullName evidence="2">DDE-domain-containing protein</fullName>
    </submittedName>
</protein>
<gene>
    <name evidence="2" type="ORF">K435DRAFT_616872</name>
</gene>
<feature type="domain" description="DDE-1" evidence="1">
    <location>
        <begin position="204"/>
        <end position="347"/>
    </location>
</feature>
<dbReference type="PANTHER" id="PTHR19303">
    <property type="entry name" value="TRANSPOSON"/>
    <property type="match status" value="1"/>
</dbReference>
<dbReference type="PANTHER" id="PTHR19303:SF74">
    <property type="entry name" value="POGO TRANSPOSABLE ELEMENT WITH KRAB DOMAIN"/>
    <property type="match status" value="1"/>
</dbReference>
<dbReference type="GO" id="GO:0005634">
    <property type="term" value="C:nucleus"/>
    <property type="evidence" value="ECO:0007669"/>
    <property type="project" value="TreeGrafter"/>
</dbReference>
<dbReference type="GO" id="GO:0003677">
    <property type="term" value="F:DNA binding"/>
    <property type="evidence" value="ECO:0007669"/>
    <property type="project" value="TreeGrafter"/>
</dbReference>
<dbReference type="OrthoDB" id="2668963at2759"/>
<dbReference type="AlphaFoldDB" id="A0A4S8KVY8"/>
<organism evidence="2 3">
    <name type="scientific">Dendrothele bispora (strain CBS 962.96)</name>
    <dbReference type="NCBI Taxonomy" id="1314807"/>
    <lineage>
        <taxon>Eukaryota</taxon>
        <taxon>Fungi</taxon>
        <taxon>Dikarya</taxon>
        <taxon>Basidiomycota</taxon>
        <taxon>Agaricomycotina</taxon>
        <taxon>Agaricomycetes</taxon>
        <taxon>Agaricomycetidae</taxon>
        <taxon>Agaricales</taxon>
        <taxon>Agaricales incertae sedis</taxon>
        <taxon>Dendrothele</taxon>
    </lineage>
</organism>
<proteinExistence type="predicted"/>
<dbReference type="InterPro" id="IPR004875">
    <property type="entry name" value="DDE_SF_endonuclease_dom"/>
</dbReference>
<dbReference type="Proteomes" id="UP000297245">
    <property type="component" value="Unassembled WGS sequence"/>
</dbReference>
<evidence type="ECO:0000313" key="2">
    <source>
        <dbReference type="EMBL" id="THU80106.1"/>
    </source>
</evidence>
<dbReference type="InterPro" id="IPR050863">
    <property type="entry name" value="CenT-Element_Derived"/>
</dbReference>